<proteinExistence type="predicted"/>
<comment type="cofactor">
    <cofactor evidence="1">
        <name>Mg(2+)</name>
        <dbReference type="ChEBI" id="CHEBI:18420"/>
    </cofactor>
</comment>
<dbReference type="SMART" id="SM00922">
    <property type="entry name" value="MR_MLE"/>
    <property type="match status" value="1"/>
</dbReference>
<dbReference type="SFLD" id="SFLDS00001">
    <property type="entry name" value="Enolase"/>
    <property type="match status" value="1"/>
</dbReference>
<evidence type="ECO:0000256" key="2">
    <source>
        <dbReference type="ARBA" id="ARBA00022723"/>
    </source>
</evidence>
<protein>
    <recommendedName>
        <fullName evidence="4">Mandelate racemase/muconate lactonizing enzyme C-terminal domain-containing protein</fullName>
    </recommendedName>
</protein>
<sequence>MARIDNEIFDITGIKIRVLDPVKNVLPFQDATMGPFHTFGMAILTLEDAGGNIGEAPVFSTYVNVLETCLFPILLHSPNILYKDLYPALYWSIRNEGFRGQAAALLGQIDMALHDLAARRSGIPLHKYLGAEKTSVKVYGSGGGTNYTCKELEEEVNFFLDKGVQYYKMKVGKNFGKQIDEDAERVKFVQRIIGNQCKLAIDANQIWTYDETLTFIDKVDIDNIAWLEEPVHSAAYDQIQKLCAHVPVPVSYGESERSAKTFPILSELGVKHFQPVPTQLSGIKEWSDVKNLAEEKGLMFSSGGYSFFTAFLLATAGDNAMLENLRCLMEGLEEYLLVMPEWEQGGYMKLPDVEGLPVRIDWEYCVRKNKIIKCFAWSRQTVKPYSAIVTL</sequence>
<gene>
    <name evidence="5" type="ORF">KTO63_10030</name>
</gene>
<evidence type="ECO:0000259" key="4">
    <source>
        <dbReference type="SMART" id="SM00922"/>
    </source>
</evidence>
<dbReference type="InterPro" id="IPR046945">
    <property type="entry name" value="RHMD-like"/>
</dbReference>
<dbReference type="InterPro" id="IPR029065">
    <property type="entry name" value="Enolase_C-like"/>
</dbReference>
<evidence type="ECO:0000313" key="5">
    <source>
        <dbReference type="EMBL" id="MBV4357485.1"/>
    </source>
</evidence>
<organism evidence="5 6">
    <name type="scientific">Pinibacter aurantiacus</name>
    <dbReference type="NCBI Taxonomy" id="2851599"/>
    <lineage>
        <taxon>Bacteria</taxon>
        <taxon>Pseudomonadati</taxon>
        <taxon>Bacteroidota</taxon>
        <taxon>Chitinophagia</taxon>
        <taxon>Chitinophagales</taxon>
        <taxon>Chitinophagaceae</taxon>
        <taxon>Pinibacter</taxon>
    </lineage>
</organism>
<evidence type="ECO:0000256" key="3">
    <source>
        <dbReference type="ARBA" id="ARBA00022842"/>
    </source>
</evidence>
<dbReference type="EMBL" id="JAHSPG010000006">
    <property type="protein sequence ID" value="MBV4357485.1"/>
    <property type="molecule type" value="Genomic_DNA"/>
</dbReference>
<dbReference type="InterPro" id="IPR013341">
    <property type="entry name" value="Mandelate_racemase_N_dom"/>
</dbReference>
<dbReference type="GO" id="GO:0000287">
    <property type="term" value="F:magnesium ion binding"/>
    <property type="evidence" value="ECO:0007669"/>
    <property type="project" value="TreeGrafter"/>
</dbReference>
<evidence type="ECO:0000256" key="1">
    <source>
        <dbReference type="ARBA" id="ARBA00001946"/>
    </source>
</evidence>
<keyword evidence="3" id="KW-0460">Magnesium</keyword>
<dbReference type="Pfam" id="PF02746">
    <property type="entry name" value="MR_MLE_N"/>
    <property type="match status" value="1"/>
</dbReference>
<feature type="domain" description="Mandelate racemase/muconate lactonizing enzyme C-terminal" evidence="4">
    <location>
        <begin position="152"/>
        <end position="249"/>
    </location>
</feature>
<dbReference type="InterPro" id="IPR013342">
    <property type="entry name" value="Mandelate_racemase_C"/>
</dbReference>
<dbReference type="RefSeq" id="WP_217791130.1">
    <property type="nucleotide sequence ID" value="NZ_JAHSPG010000006.1"/>
</dbReference>
<accession>A0A9E2SBS2</accession>
<reference evidence="5" key="1">
    <citation type="submission" date="2021-06" db="EMBL/GenBank/DDBJ databases">
        <authorList>
            <person name="Huq M.A."/>
        </authorList>
    </citation>
    <scope>NUCLEOTIDE SEQUENCE</scope>
    <source>
        <strain evidence="5">MAH-26</strain>
    </source>
</reference>
<comment type="caution">
    <text evidence="5">The sequence shown here is derived from an EMBL/GenBank/DDBJ whole genome shotgun (WGS) entry which is preliminary data.</text>
</comment>
<dbReference type="PANTHER" id="PTHR13794:SF58">
    <property type="entry name" value="MITOCHONDRIAL ENOLASE SUPERFAMILY MEMBER 1"/>
    <property type="match status" value="1"/>
</dbReference>
<dbReference type="GO" id="GO:0016836">
    <property type="term" value="F:hydro-lyase activity"/>
    <property type="evidence" value="ECO:0007669"/>
    <property type="project" value="TreeGrafter"/>
</dbReference>
<dbReference type="Proteomes" id="UP000812270">
    <property type="component" value="Unassembled WGS sequence"/>
</dbReference>
<name>A0A9E2SBS2_9BACT</name>
<dbReference type="PANTHER" id="PTHR13794">
    <property type="entry name" value="ENOLASE SUPERFAMILY, MANDELATE RACEMASE"/>
    <property type="match status" value="1"/>
</dbReference>
<dbReference type="GO" id="GO:0016052">
    <property type="term" value="P:carbohydrate catabolic process"/>
    <property type="evidence" value="ECO:0007669"/>
    <property type="project" value="TreeGrafter"/>
</dbReference>
<dbReference type="Pfam" id="PF13378">
    <property type="entry name" value="MR_MLE_C"/>
    <property type="match status" value="1"/>
</dbReference>
<dbReference type="AlphaFoldDB" id="A0A9E2SBS2"/>
<keyword evidence="6" id="KW-1185">Reference proteome</keyword>
<keyword evidence="2" id="KW-0479">Metal-binding</keyword>
<evidence type="ECO:0000313" key="6">
    <source>
        <dbReference type="Proteomes" id="UP000812270"/>
    </source>
</evidence>